<dbReference type="STRING" id="1503925.TH53_18180"/>
<dbReference type="InterPro" id="IPR036363">
    <property type="entry name" value="Thiol_cytolysin_ab_sf"/>
</dbReference>
<dbReference type="AlphaFoldDB" id="A0A0D0GEX0"/>
<keyword evidence="2" id="KW-1185">Reference proteome</keyword>
<dbReference type="Gene3D" id="3.90.840.10">
    <property type="entry name" value="Thiol-activated cytolysin superfamily/Thiol-activated cytolysin, alpha-beta domain"/>
    <property type="match status" value="1"/>
</dbReference>
<comment type="caution">
    <text evidence="1">The sequence shown here is derived from an EMBL/GenBank/DDBJ whole genome shotgun (WGS) entry which is preliminary data.</text>
</comment>
<sequence>MLIIKQIKIMNVYLLSRMKVSLFGICGLLLISTYGCKKSDSLKAGQQSADQHTGSPKTQGLVESSDFTVMDNNADLVYAGNIISGKLLTDSAKFWGLNDYQKLPIRISCSFPGQNTGDVINTPRMSSFRQTLQNILRRQTFQNTQIGAFAYTYRPFYDYDELRKEFGYNLSVRGLFSSSSTSLMHNVTTIKKRFGFVASFEIENFTVDVPLPKKTELVSETDLAALVATGEDPLYINSISYGQKGILSVETNLDMEETNKAFTKVTKKIFKKTTETMTEYEKNLIQQSTITLFLVGGPNSGSPITIDGYNSFITYVTSLGDFSADNPGYPTSFRLRRLKDYSLFKLNVNLPN</sequence>
<dbReference type="GO" id="GO:0015485">
    <property type="term" value="F:cholesterol binding"/>
    <property type="evidence" value="ECO:0007669"/>
    <property type="project" value="InterPro"/>
</dbReference>
<proteinExistence type="predicted"/>
<evidence type="ECO:0008006" key="3">
    <source>
        <dbReference type="Google" id="ProtNLM"/>
    </source>
</evidence>
<organism evidence="1 2">
    <name type="scientific">Pedobacter lusitanus</name>
    <dbReference type="NCBI Taxonomy" id="1503925"/>
    <lineage>
        <taxon>Bacteria</taxon>
        <taxon>Pseudomonadati</taxon>
        <taxon>Bacteroidota</taxon>
        <taxon>Sphingobacteriia</taxon>
        <taxon>Sphingobacteriales</taxon>
        <taxon>Sphingobacteriaceae</taxon>
        <taxon>Pedobacter</taxon>
    </lineage>
</organism>
<evidence type="ECO:0000313" key="2">
    <source>
        <dbReference type="Proteomes" id="UP000032049"/>
    </source>
</evidence>
<dbReference type="Gene3D" id="3.40.30.40">
    <property type="entry name" value="Perfringolysin"/>
    <property type="match status" value="1"/>
</dbReference>
<protein>
    <recommendedName>
        <fullName evidence="3">Thiol-activated cytolysin</fullName>
    </recommendedName>
</protein>
<name>A0A0D0GEX0_9SPHI</name>
<reference evidence="1 2" key="1">
    <citation type="submission" date="2015-01" db="EMBL/GenBank/DDBJ databases">
        <title>Draft genome sequence of Pedobacter sp. NL19 isolated from sludge of an effluent treatment pond in an abandoned uranium mine.</title>
        <authorList>
            <person name="Santos T."/>
            <person name="Caetano T."/>
            <person name="Covas C."/>
            <person name="Cruz A."/>
            <person name="Mendo S."/>
        </authorList>
    </citation>
    <scope>NUCLEOTIDE SEQUENCE [LARGE SCALE GENOMIC DNA]</scope>
    <source>
        <strain evidence="1 2">NL19</strain>
    </source>
</reference>
<dbReference type="Proteomes" id="UP000032049">
    <property type="component" value="Unassembled WGS sequence"/>
</dbReference>
<dbReference type="EMBL" id="JXRA01000080">
    <property type="protein sequence ID" value="KIO75827.1"/>
    <property type="molecule type" value="Genomic_DNA"/>
</dbReference>
<dbReference type="InterPro" id="IPR001869">
    <property type="entry name" value="Thiol_cytolysin"/>
</dbReference>
<evidence type="ECO:0000313" key="1">
    <source>
        <dbReference type="EMBL" id="KIO75827.1"/>
    </source>
</evidence>
<dbReference type="InterPro" id="IPR036359">
    <property type="entry name" value="Thiol_cytolysin_sf"/>
</dbReference>
<dbReference type="Pfam" id="PF01289">
    <property type="entry name" value="Thiol_cytolysin"/>
    <property type="match status" value="1"/>
</dbReference>
<dbReference type="SUPFAM" id="SSF56978">
    <property type="entry name" value="Perfringolysin"/>
    <property type="match status" value="1"/>
</dbReference>
<gene>
    <name evidence="1" type="ORF">TH53_18180</name>
</gene>
<accession>A0A0D0GEX0</accession>